<dbReference type="AlphaFoldDB" id="U9SK24"/>
<organism evidence="1">
    <name type="scientific">Rhizophagus irregularis (strain DAOM 181602 / DAOM 197198 / MUCL 43194)</name>
    <name type="common">Arbuscular mycorrhizal fungus</name>
    <name type="synonym">Glomus intraradices</name>
    <dbReference type="NCBI Taxonomy" id="747089"/>
    <lineage>
        <taxon>Eukaryota</taxon>
        <taxon>Fungi</taxon>
        <taxon>Fungi incertae sedis</taxon>
        <taxon>Mucoromycota</taxon>
        <taxon>Glomeromycotina</taxon>
        <taxon>Glomeromycetes</taxon>
        <taxon>Glomerales</taxon>
        <taxon>Glomeraceae</taxon>
        <taxon>Rhizophagus</taxon>
    </lineage>
</organism>
<accession>U9SK24</accession>
<dbReference type="GO" id="GO:0006355">
    <property type="term" value="P:regulation of DNA-templated transcription"/>
    <property type="evidence" value="ECO:0007669"/>
    <property type="project" value="InterPro"/>
</dbReference>
<dbReference type="InterPro" id="IPR031052">
    <property type="entry name" value="FHY3/FAR1"/>
</dbReference>
<dbReference type="VEuPathDB" id="FungiDB:RhiirFUN_004487"/>
<gene>
    <name evidence="1" type="ORF">GLOINDRAFT_83740</name>
</gene>
<dbReference type="PANTHER" id="PTHR31669">
    <property type="entry name" value="PROTEIN FAR1-RELATED SEQUENCE 10-RELATED"/>
    <property type="match status" value="1"/>
</dbReference>
<dbReference type="PANTHER" id="PTHR31669:SF263">
    <property type="entry name" value="PROTEIN FAR1-RELATED SEQUENCE"/>
    <property type="match status" value="1"/>
</dbReference>
<sequence length="238" mass="27472">MDMYPVAINIDNIVQEMEGVEYINVNEYINIDKENNDNLTIEAEDIPKDIKFDTWDEVDSYFDDYGARNGFAISKKSVKAASKGIQRNTKTKKSNCLWHINLTFPEQATQIGVTTFVNQHNHELVPKTQEFSPKYRAFTNEALNEILLMTKYGSLTLTAQRNLLKARFPDLHFQDQDLANQQLKANSNLCEIADRLDSRLKDEERWNQFYKYKQATTTNTSSVAGQDLFPIVTKILDK</sequence>
<name>U9SK24_RHIID</name>
<protein>
    <recommendedName>
        <fullName evidence="2">FAR1 domain-containing protein</fullName>
    </recommendedName>
</protein>
<evidence type="ECO:0008006" key="2">
    <source>
        <dbReference type="Google" id="ProtNLM"/>
    </source>
</evidence>
<dbReference type="HOGENOM" id="CLU_1166373_0_0_1"/>
<proteinExistence type="predicted"/>
<reference evidence="1" key="1">
    <citation type="submission" date="2013-07" db="EMBL/GenBank/DDBJ databases">
        <title>The genome of an arbuscular mycorrhizal fungus provides insights into the evolution of the oldest plant symbiosis.</title>
        <authorList>
            <consortium name="DOE Joint Genome Institute"/>
            <person name="Tisserant E."/>
            <person name="Malbreil M."/>
            <person name="Kuo A."/>
            <person name="Kohler A."/>
            <person name="Symeonidi A."/>
            <person name="Balestrini R."/>
            <person name="Charron P."/>
            <person name="Duensing N."/>
            <person name="Frei-dit-Frey N."/>
            <person name="Gianinazzi-Pearson V."/>
            <person name="Gilbert B."/>
            <person name="Handa Y."/>
            <person name="Hijri M."/>
            <person name="Kaul R."/>
            <person name="Kawaguchi M."/>
            <person name="Krajinski F."/>
            <person name="Lammers P."/>
            <person name="Lapierre D."/>
            <person name="Masclaux F.G."/>
            <person name="Murat C."/>
            <person name="Morin E."/>
            <person name="Ndikumana S."/>
            <person name="Pagni M."/>
            <person name="Petitpierre D."/>
            <person name="Requena N."/>
            <person name="Rosikiewicz P."/>
            <person name="Riley R."/>
            <person name="Saito K."/>
            <person name="San Clemente H."/>
            <person name="Shapiro H."/>
            <person name="van Tuinen D."/>
            <person name="Becard G."/>
            <person name="Bonfante P."/>
            <person name="Paszkowski U."/>
            <person name="Shachar-Hill Y."/>
            <person name="Young J.P."/>
            <person name="Sanders I.R."/>
            <person name="Henrissat B."/>
            <person name="Rensing S.A."/>
            <person name="Grigoriev I.V."/>
            <person name="Corradi N."/>
            <person name="Roux C."/>
            <person name="Martin F."/>
        </authorList>
    </citation>
    <scope>NUCLEOTIDE SEQUENCE</scope>
    <source>
        <strain evidence="1">DAOM 197198</strain>
    </source>
</reference>
<dbReference type="EMBL" id="KI301248">
    <property type="protein sequence ID" value="ERZ95441.1"/>
    <property type="molecule type" value="Genomic_DNA"/>
</dbReference>
<evidence type="ECO:0000313" key="1">
    <source>
        <dbReference type="EMBL" id="ERZ95441.1"/>
    </source>
</evidence>